<sequence length="98" mass="11023">MLTQIAILVCSKVAAILLCKIYKLATNLTRQECKPETSLQHVNVSFEVTTRRTCSKLVTSNSLQTIAKTEYEHSLGLELATYRLLIGRFNHSLRLTPS</sequence>
<dbReference type="Proteomes" id="UP000499080">
    <property type="component" value="Unassembled WGS sequence"/>
</dbReference>
<reference evidence="2 3" key="1">
    <citation type="journal article" date="2019" name="Sci. Rep.">
        <title>Orb-weaving spider Araneus ventricosus genome elucidates the spidroin gene catalogue.</title>
        <authorList>
            <person name="Kono N."/>
            <person name="Nakamura H."/>
            <person name="Ohtoshi R."/>
            <person name="Moran D.A.P."/>
            <person name="Shinohara A."/>
            <person name="Yoshida Y."/>
            <person name="Fujiwara M."/>
            <person name="Mori M."/>
            <person name="Tomita M."/>
            <person name="Arakawa K."/>
        </authorList>
    </citation>
    <scope>NUCLEOTIDE SEQUENCE [LARGE SCALE GENOMIC DNA]</scope>
</reference>
<evidence type="ECO:0000256" key="1">
    <source>
        <dbReference type="SAM" id="SignalP"/>
    </source>
</evidence>
<dbReference type="AlphaFoldDB" id="A0A4Y2J8T0"/>
<keyword evidence="1" id="KW-0732">Signal</keyword>
<evidence type="ECO:0000313" key="2">
    <source>
        <dbReference type="EMBL" id="GBM86701.1"/>
    </source>
</evidence>
<proteinExistence type="predicted"/>
<feature type="signal peptide" evidence="1">
    <location>
        <begin position="1"/>
        <end position="15"/>
    </location>
</feature>
<accession>A0A4Y2J8T0</accession>
<comment type="caution">
    <text evidence="2">The sequence shown here is derived from an EMBL/GenBank/DDBJ whole genome shotgun (WGS) entry which is preliminary data.</text>
</comment>
<evidence type="ECO:0000313" key="3">
    <source>
        <dbReference type="Proteomes" id="UP000499080"/>
    </source>
</evidence>
<organism evidence="2 3">
    <name type="scientific">Araneus ventricosus</name>
    <name type="common">Orbweaver spider</name>
    <name type="synonym">Epeira ventricosa</name>
    <dbReference type="NCBI Taxonomy" id="182803"/>
    <lineage>
        <taxon>Eukaryota</taxon>
        <taxon>Metazoa</taxon>
        <taxon>Ecdysozoa</taxon>
        <taxon>Arthropoda</taxon>
        <taxon>Chelicerata</taxon>
        <taxon>Arachnida</taxon>
        <taxon>Araneae</taxon>
        <taxon>Araneomorphae</taxon>
        <taxon>Entelegynae</taxon>
        <taxon>Araneoidea</taxon>
        <taxon>Araneidae</taxon>
        <taxon>Araneus</taxon>
    </lineage>
</organism>
<dbReference type="EMBL" id="BGPR01003332">
    <property type="protein sequence ID" value="GBM86701.1"/>
    <property type="molecule type" value="Genomic_DNA"/>
</dbReference>
<feature type="chain" id="PRO_5021312219" description="Secreted protein" evidence="1">
    <location>
        <begin position="16"/>
        <end position="98"/>
    </location>
</feature>
<name>A0A4Y2J8T0_ARAVE</name>
<gene>
    <name evidence="2" type="ORF">AVEN_222225_1</name>
</gene>
<protein>
    <recommendedName>
        <fullName evidence="4">Secreted protein</fullName>
    </recommendedName>
</protein>
<evidence type="ECO:0008006" key="4">
    <source>
        <dbReference type="Google" id="ProtNLM"/>
    </source>
</evidence>
<keyword evidence="3" id="KW-1185">Reference proteome</keyword>